<dbReference type="PROSITE" id="PS51507">
    <property type="entry name" value="IRF_2"/>
    <property type="match status" value="1"/>
</dbReference>
<evidence type="ECO:0000313" key="2">
    <source>
        <dbReference type="EMBL" id="AEW87637.1"/>
    </source>
</evidence>
<dbReference type="GO" id="GO:0003700">
    <property type="term" value="F:DNA-binding transcription factor activity"/>
    <property type="evidence" value="ECO:0007669"/>
    <property type="project" value="InterPro"/>
</dbReference>
<dbReference type="SUPFAM" id="SSF46785">
    <property type="entry name" value="Winged helix' DNA-binding domain"/>
    <property type="match status" value="1"/>
</dbReference>
<dbReference type="GeneID" id="3416579"/>
<dbReference type="InterPro" id="IPR019471">
    <property type="entry name" value="Interferon_reg_factor-3"/>
</dbReference>
<dbReference type="KEGG" id="vg:3416579"/>
<dbReference type="SUPFAM" id="SSF49879">
    <property type="entry name" value="SMAD/FHA domain"/>
    <property type="match status" value="1"/>
</dbReference>
<feature type="domain" description="IRF tryptophan pentad repeat" evidence="1">
    <location>
        <begin position="8"/>
        <end position="108"/>
    </location>
</feature>
<dbReference type="EMBL" id="JN885137">
    <property type="protein sequence ID" value="AEW87807.1"/>
    <property type="molecule type" value="Genomic_DNA"/>
</dbReference>
<dbReference type="InterPro" id="IPR008984">
    <property type="entry name" value="SMAD_FHA_dom_sf"/>
</dbReference>
<dbReference type="Proteomes" id="UP000124292">
    <property type="component" value="Genome"/>
</dbReference>
<name>G9JMC0_9GAMA</name>
<evidence type="ECO:0000259" key="1">
    <source>
        <dbReference type="PROSITE" id="PS51507"/>
    </source>
</evidence>
<dbReference type="SMART" id="SM00348">
    <property type="entry name" value="IRF"/>
    <property type="match status" value="1"/>
</dbReference>
<evidence type="ECO:0000313" key="3">
    <source>
        <dbReference type="EMBL" id="AEW87807.1"/>
    </source>
</evidence>
<proteinExistence type="predicted"/>
<sequence>MAESEITHNHLRRWIISNLEANTYPDHLRWCDEEKRSFKLSWHRGMQGMQPVVAYCLDRDLQCGRQHNVSDCRKRLLRVLRENAGFEQDDTRATTTNSGGERFFYLKPAVDPLCYACILDSHSETVINYLEAACVHGLEPWTPLPPQAPAEASGAARSVYARAARLAIAAPPHPEQITPFWRLRIQVFYFGSLVAEHTGVDRRGVRLHKRQDPKAGHACYYGTAFKMWLPTPHENGPLTPEQRETVCEIINYCEEGIFLHGNELGIYVDNRTRHTLSCAGNDAEGNHAQRFVRSCAKFQIFYVMGLLRKLALSPVPGDPVPINAVTLYLGGRPGSRKRPQVPVILVICQDELTHGDIRPARWIL</sequence>
<dbReference type="RefSeq" id="YP_238415.1">
    <property type="nucleotide sequence ID" value="NC_007016.1"/>
</dbReference>
<dbReference type="Gene3D" id="2.60.200.10">
    <property type="match status" value="1"/>
</dbReference>
<protein>
    <submittedName>
        <fullName evidence="2">JM112</fullName>
    </submittedName>
</protein>
<evidence type="ECO:0000313" key="4">
    <source>
        <dbReference type="Proteomes" id="UP000124292"/>
    </source>
</evidence>
<accession>G9JMC0</accession>
<organism evidence="2 5">
    <name type="scientific">Macaca fuscata rhadinovirus</name>
    <dbReference type="NCBI Taxonomy" id="272551"/>
    <lineage>
        <taxon>Viruses</taxon>
        <taxon>Duplodnaviria</taxon>
        <taxon>Heunggongvirae</taxon>
        <taxon>Peploviricota</taxon>
        <taxon>Herviviricetes</taxon>
        <taxon>Herpesvirales</taxon>
        <taxon>Orthoherpesviridae</taxon>
        <taxon>Gammaherpesvirinae</taxon>
        <taxon>Rhadinovirus</taxon>
        <taxon>Rhadinovirus macacinegamma11</taxon>
        <taxon>macacine gammaherpesvirus 11</taxon>
    </lineage>
</organism>
<dbReference type="GO" id="GO:0000976">
    <property type="term" value="F:transcription cis-regulatory region binding"/>
    <property type="evidence" value="ECO:0007669"/>
    <property type="project" value="InterPro"/>
</dbReference>
<dbReference type="Pfam" id="PF10401">
    <property type="entry name" value="IRF-3"/>
    <property type="match status" value="1"/>
</dbReference>
<evidence type="ECO:0000313" key="5">
    <source>
        <dbReference type="Proteomes" id="UP000133219"/>
    </source>
</evidence>
<dbReference type="EMBL" id="JN885136">
    <property type="protein sequence ID" value="AEW87637.1"/>
    <property type="molecule type" value="Genomic_DNA"/>
</dbReference>
<dbReference type="CDD" id="cd00103">
    <property type="entry name" value="IRF"/>
    <property type="match status" value="1"/>
</dbReference>
<dbReference type="InterPro" id="IPR017855">
    <property type="entry name" value="SMAD-like_dom_sf"/>
</dbReference>
<dbReference type="InterPro" id="IPR001346">
    <property type="entry name" value="Interferon_reg_fact_DNA-bd_dom"/>
</dbReference>
<dbReference type="Proteomes" id="UP000133219">
    <property type="component" value="Segment"/>
</dbReference>
<dbReference type="InterPro" id="IPR036390">
    <property type="entry name" value="WH_DNA-bd_sf"/>
</dbReference>
<reference evidence="4 5" key="1">
    <citation type="journal article" date="2013" name="J. Virol.">
        <title>Genomic characterization of Japanese macaque rhadinovirus, a novel herpesvirus isolated from a nonhuman primate with a spontaneous inflammatory demyelinating disease.</title>
        <authorList>
            <person name="Estep R.D."/>
            <person name="Hansen S.G."/>
            <person name="Rogers K.S."/>
            <person name="Axthelm M.K."/>
            <person name="Wong S.W."/>
        </authorList>
    </citation>
    <scope>NUCLEOTIDE SEQUENCE [LARGE SCALE GENOMIC DNA]</scope>
    <source>
        <strain evidence="3">12E2</strain>
        <strain evidence="2">3A1</strain>
    </source>
</reference>
<gene>
    <name evidence="2" type="ORF">JM112</name>
</gene>